<dbReference type="RefSeq" id="WP_084666627.1">
    <property type="nucleotide sequence ID" value="NZ_LT838272.1"/>
</dbReference>
<dbReference type="PANTHER" id="PTHR42743:SF11">
    <property type="entry name" value="AMINODEOXYCHORISMATE LYASE"/>
    <property type="match status" value="1"/>
</dbReference>
<evidence type="ECO:0000313" key="6">
    <source>
        <dbReference type="EMBL" id="SMB99545.1"/>
    </source>
</evidence>
<reference evidence="6 7" key="1">
    <citation type="submission" date="2017-04" db="EMBL/GenBank/DDBJ databases">
        <authorList>
            <person name="Afonso C.L."/>
            <person name="Miller P.J."/>
            <person name="Scott M.A."/>
            <person name="Spackman E."/>
            <person name="Goraichik I."/>
            <person name="Dimitrov K.M."/>
            <person name="Suarez D.L."/>
            <person name="Swayne D.E."/>
        </authorList>
    </citation>
    <scope>NUCLEOTIDE SEQUENCE [LARGE SCALE GENOMIC DNA]</scope>
    <source>
        <strain evidence="6 7">ToBE</strain>
    </source>
</reference>
<dbReference type="GO" id="GO:0008652">
    <property type="term" value="P:amino acid biosynthetic process"/>
    <property type="evidence" value="ECO:0007669"/>
    <property type="project" value="UniProtKB-ARBA"/>
</dbReference>
<evidence type="ECO:0008006" key="8">
    <source>
        <dbReference type="Google" id="ProtNLM"/>
    </source>
</evidence>
<dbReference type="Pfam" id="PF01063">
    <property type="entry name" value="Aminotran_4"/>
    <property type="match status" value="1"/>
</dbReference>
<evidence type="ECO:0000256" key="2">
    <source>
        <dbReference type="ARBA" id="ARBA00009320"/>
    </source>
</evidence>
<evidence type="ECO:0000256" key="5">
    <source>
        <dbReference type="RuleBase" id="RU004516"/>
    </source>
</evidence>
<evidence type="ECO:0000256" key="4">
    <source>
        <dbReference type="RuleBase" id="RU004106"/>
    </source>
</evidence>
<dbReference type="PANTHER" id="PTHR42743">
    <property type="entry name" value="AMINO-ACID AMINOTRANSFERASE"/>
    <property type="match status" value="1"/>
</dbReference>
<evidence type="ECO:0000256" key="3">
    <source>
        <dbReference type="ARBA" id="ARBA00022898"/>
    </source>
</evidence>
<proteinExistence type="inferred from homology"/>
<dbReference type="GO" id="GO:0046394">
    <property type="term" value="P:carboxylic acid biosynthetic process"/>
    <property type="evidence" value="ECO:0007669"/>
    <property type="project" value="UniProtKB-ARBA"/>
</dbReference>
<dbReference type="Proteomes" id="UP000192569">
    <property type="component" value="Chromosome I"/>
</dbReference>
<comment type="similarity">
    <text evidence="2 4">Belongs to the class-IV pyridoxal-phosphate-dependent aminotransferase family.</text>
</comment>
<dbReference type="Gene3D" id="3.30.470.10">
    <property type="match status" value="1"/>
</dbReference>
<dbReference type="InterPro" id="IPR036038">
    <property type="entry name" value="Aminotransferase-like"/>
</dbReference>
<protein>
    <recommendedName>
        <fullName evidence="8">Branched-chain amino acid aminotransferase</fullName>
    </recommendedName>
</protein>
<dbReference type="SUPFAM" id="SSF56752">
    <property type="entry name" value="D-aminoacid aminotransferase-like PLP-dependent enzymes"/>
    <property type="match status" value="1"/>
</dbReference>
<dbReference type="STRING" id="698762.SAMN00808754_2951"/>
<dbReference type="InterPro" id="IPR018300">
    <property type="entry name" value="Aminotrans_IV_CS"/>
</dbReference>
<dbReference type="GO" id="GO:0003824">
    <property type="term" value="F:catalytic activity"/>
    <property type="evidence" value="ECO:0007669"/>
    <property type="project" value="InterPro"/>
</dbReference>
<dbReference type="EMBL" id="LT838272">
    <property type="protein sequence ID" value="SMB99545.1"/>
    <property type="molecule type" value="Genomic_DNA"/>
</dbReference>
<sequence length="280" mass="30796">MSSILYFNGFLKSLKEIDINPAEPGFLYGAGLFETIRVEEGIPLFLEEHLKRLTAGAQYLGWQVPDLSTLGQAIKTTISANKVILGRARLNLLLGSSGYHLLVTAQASLPYTPEDYARGYTACISKIRKNHRSPLSAFKTMNYLEYLLAWNEARSRGAQEAILLNLDGFLAEGSRSNLFVVRKGTLFTPNLESGPLPGLVRSRVLKLAARLGLKVKEKPLSPTDLLAGEEAFLTNSLMEIMPLTYVDGQPIGKAKPGPLTTRLRLEYQAEKAATLRSNSV</sequence>
<gene>
    <name evidence="6" type="ORF">SAMN00808754_2951</name>
</gene>
<evidence type="ECO:0000256" key="1">
    <source>
        <dbReference type="ARBA" id="ARBA00001933"/>
    </source>
</evidence>
<evidence type="ECO:0000313" key="7">
    <source>
        <dbReference type="Proteomes" id="UP000192569"/>
    </source>
</evidence>
<keyword evidence="7" id="KW-1185">Reference proteome</keyword>
<keyword evidence="3 5" id="KW-0663">Pyridoxal phosphate</keyword>
<dbReference type="InterPro" id="IPR043132">
    <property type="entry name" value="BCAT-like_C"/>
</dbReference>
<dbReference type="AlphaFoldDB" id="A0A1W1W1Q3"/>
<name>A0A1W1W1Q3_9FIRM</name>
<dbReference type="PROSITE" id="PS00770">
    <property type="entry name" value="AA_TRANSFER_CLASS_4"/>
    <property type="match status" value="1"/>
</dbReference>
<dbReference type="SMR" id="A0A1W1W1Q3"/>
<dbReference type="InterPro" id="IPR001544">
    <property type="entry name" value="Aminotrans_IV"/>
</dbReference>
<dbReference type="Gene3D" id="3.20.10.10">
    <property type="entry name" value="D-amino Acid Aminotransferase, subunit A, domain 2"/>
    <property type="match status" value="1"/>
</dbReference>
<comment type="cofactor">
    <cofactor evidence="1 5">
        <name>pyridoxal 5'-phosphate</name>
        <dbReference type="ChEBI" id="CHEBI:597326"/>
    </cofactor>
</comment>
<accession>A0A1W1W1Q3</accession>
<dbReference type="OrthoDB" id="9805628at2"/>
<dbReference type="FunFam" id="3.20.10.10:FF:000002">
    <property type="entry name" value="D-alanine aminotransferase"/>
    <property type="match status" value="1"/>
</dbReference>
<organism evidence="6 7">
    <name type="scientific">Thermanaeromonas toyohensis ToBE</name>
    <dbReference type="NCBI Taxonomy" id="698762"/>
    <lineage>
        <taxon>Bacteria</taxon>
        <taxon>Bacillati</taxon>
        <taxon>Bacillota</taxon>
        <taxon>Clostridia</taxon>
        <taxon>Neomoorellales</taxon>
        <taxon>Neomoorellaceae</taxon>
        <taxon>Thermanaeromonas</taxon>
    </lineage>
</organism>
<dbReference type="InterPro" id="IPR043131">
    <property type="entry name" value="BCAT-like_N"/>
</dbReference>
<dbReference type="InterPro" id="IPR050571">
    <property type="entry name" value="Class-IV_PLP-Dep_Aminotrnsfr"/>
</dbReference>